<dbReference type="EMBL" id="BAAADO010000002">
    <property type="protein sequence ID" value="GAA0485629.1"/>
    <property type="molecule type" value="Genomic_DNA"/>
</dbReference>
<evidence type="ECO:0000313" key="2">
    <source>
        <dbReference type="Proteomes" id="UP001500880"/>
    </source>
</evidence>
<accession>A0ABN1AX33</accession>
<keyword evidence="2" id="KW-1185">Reference proteome</keyword>
<dbReference type="Proteomes" id="UP001500880">
    <property type="component" value="Unassembled WGS sequence"/>
</dbReference>
<proteinExistence type="predicted"/>
<evidence type="ECO:0008006" key="3">
    <source>
        <dbReference type="Google" id="ProtNLM"/>
    </source>
</evidence>
<dbReference type="RefSeq" id="WP_343838027.1">
    <property type="nucleotide sequence ID" value="NZ_BAAADO010000002.1"/>
</dbReference>
<comment type="caution">
    <text evidence="1">The sequence shown here is derived from an EMBL/GenBank/DDBJ whole genome shotgun (WGS) entry which is preliminary data.</text>
</comment>
<organism evidence="1 2">
    <name type="scientific">Salinibacillus aidingensis</name>
    <dbReference type="NCBI Taxonomy" id="237684"/>
    <lineage>
        <taxon>Bacteria</taxon>
        <taxon>Bacillati</taxon>
        <taxon>Bacillota</taxon>
        <taxon>Bacilli</taxon>
        <taxon>Bacillales</taxon>
        <taxon>Bacillaceae</taxon>
        <taxon>Salinibacillus</taxon>
    </lineage>
</organism>
<evidence type="ECO:0000313" key="1">
    <source>
        <dbReference type="EMBL" id="GAA0485629.1"/>
    </source>
</evidence>
<gene>
    <name evidence="1" type="ORF">GCM10008986_08670</name>
</gene>
<name>A0ABN1AX33_9BACI</name>
<reference evidence="1 2" key="1">
    <citation type="journal article" date="2019" name="Int. J. Syst. Evol. Microbiol.">
        <title>The Global Catalogue of Microorganisms (GCM) 10K type strain sequencing project: providing services to taxonomists for standard genome sequencing and annotation.</title>
        <authorList>
            <consortium name="The Broad Institute Genomics Platform"/>
            <consortium name="The Broad Institute Genome Sequencing Center for Infectious Disease"/>
            <person name="Wu L."/>
            <person name="Ma J."/>
        </authorList>
    </citation>
    <scope>NUCLEOTIDE SEQUENCE [LARGE SCALE GENOMIC DNA]</scope>
    <source>
        <strain evidence="1 2">JCM 12389</strain>
    </source>
</reference>
<protein>
    <recommendedName>
        <fullName evidence="3">Transposase</fullName>
    </recommendedName>
</protein>
<sequence length="57" mass="6642">MNGKKKTSTISHEYKVINGVKNIVNFVSDFKQLFTKGLELQRIIKHYLKPFNKFRGG</sequence>